<evidence type="ECO:0000256" key="1">
    <source>
        <dbReference type="SAM" id="Phobius"/>
    </source>
</evidence>
<dbReference type="AlphaFoldDB" id="A0A3L6FIP3"/>
<dbReference type="Proteomes" id="UP000251960">
    <property type="component" value="Chromosome 3"/>
</dbReference>
<gene>
    <name evidence="2" type="ORF">Zm00014a_011575</name>
</gene>
<feature type="transmembrane region" description="Helical" evidence="1">
    <location>
        <begin position="12"/>
        <end position="33"/>
    </location>
</feature>
<name>A0A3L6FIP3_MAIZE</name>
<dbReference type="EMBL" id="NCVQ01000004">
    <property type="protein sequence ID" value="PWZ33076.1"/>
    <property type="molecule type" value="Genomic_DNA"/>
</dbReference>
<evidence type="ECO:0000313" key="3">
    <source>
        <dbReference type="Proteomes" id="UP000251960"/>
    </source>
</evidence>
<accession>A0A3L6FIP3</accession>
<sequence>MPLPPTCCVLRSALWPCSLVVPFVAATALFIALRPSLLLQQPLFVGGFLGLCHAKDLKLFCRQHAEDMDPRFEDEDTSFPWNFSGLTNTARNLFGAHSTPSSFNQFTGGRCRVSDRIDDLDLNSQVLDLNTNVSFIGMLGSSLIHPHGVEYNVVRDAVSHGGSRGVHELNIQGGGHGVAHFVSHVAQHCNISGGGRGRTYDDVHGLEDASMRVSDTVLGGAYSSRGGHGGRRARGHHPAPLQQCHIVHLAQLEIVVLLSSLWTTTLRVMNSMTKMLW</sequence>
<keyword evidence="1" id="KW-1133">Transmembrane helix</keyword>
<keyword evidence="1" id="KW-0472">Membrane</keyword>
<organism evidence="2 3">
    <name type="scientific">Zea mays</name>
    <name type="common">Maize</name>
    <dbReference type="NCBI Taxonomy" id="4577"/>
    <lineage>
        <taxon>Eukaryota</taxon>
        <taxon>Viridiplantae</taxon>
        <taxon>Streptophyta</taxon>
        <taxon>Embryophyta</taxon>
        <taxon>Tracheophyta</taxon>
        <taxon>Spermatophyta</taxon>
        <taxon>Magnoliopsida</taxon>
        <taxon>Liliopsida</taxon>
        <taxon>Poales</taxon>
        <taxon>Poaceae</taxon>
        <taxon>PACMAD clade</taxon>
        <taxon>Panicoideae</taxon>
        <taxon>Andropogonodae</taxon>
        <taxon>Andropogoneae</taxon>
        <taxon>Tripsacinae</taxon>
        <taxon>Zea</taxon>
    </lineage>
</organism>
<proteinExistence type="predicted"/>
<comment type="caution">
    <text evidence="2">The sequence shown here is derived from an EMBL/GenBank/DDBJ whole genome shotgun (WGS) entry which is preliminary data.</text>
</comment>
<reference evidence="2 3" key="1">
    <citation type="journal article" date="2018" name="Nat. Genet.">
        <title>Extensive intraspecific gene order and gene structural variations between Mo17 and other maize genomes.</title>
        <authorList>
            <person name="Sun S."/>
            <person name="Zhou Y."/>
            <person name="Chen J."/>
            <person name="Shi J."/>
            <person name="Zhao H."/>
            <person name="Zhao H."/>
            <person name="Song W."/>
            <person name="Zhang M."/>
            <person name="Cui Y."/>
            <person name="Dong X."/>
            <person name="Liu H."/>
            <person name="Ma X."/>
            <person name="Jiao Y."/>
            <person name="Wang B."/>
            <person name="Wei X."/>
            <person name="Stein J.C."/>
            <person name="Glaubitz J.C."/>
            <person name="Lu F."/>
            <person name="Yu G."/>
            <person name="Liang C."/>
            <person name="Fengler K."/>
            <person name="Li B."/>
            <person name="Rafalski A."/>
            <person name="Schnable P.S."/>
            <person name="Ware D.H."/>
            <person name="Buckler E.S."/>
            <person name="Lai J."/>
        </authorList>
    </citation>
    <scope>NUCLEOTIDE SEQUENCE [LARGE SCALE GENOMIC DNA]</scope>
    <source>
        <strain evidence="3">cv. Missouri 17</strain>
        <tissue evidence="2">Seedling</tissue>
    </source>
</reference>
<protein>
    <submittedName>
        <fullName evidence="2">Uncharacterized protein</fullName>
    </submittedName>
</protein>
<keyword evidence="1" id="KW-0812">Transmembrane</keyword>
<evidence type="ECO:0000313" key="2">
    <source>
        <dbReference type="EMBL" id="PWZ33076.1"/>
    </source>
</evidence>